<dbReference type="InterPro" id="IPR057352">
    <property type="entry name" value="TPR_TmcB/C"/>
</dbReference>
<feature type="domain" description="TmcB/TmcC TPR repeats" evidence="3">
    <location>
        <begin position="87"/>
        <end position="186"/>
    </location>
</feature>
<dbReference type="Pfam" id="PF25474">
    <property type="entry name" value="TPR_TmcB"/>
    <property type="match status" value="1"/>
</dbReference>
<comment type="caution">
    <text evidence="4">The sequence shown here is derived from an EMBL/GenBank/DDBJ whole genome shotgun (WGS) entry which is preliminary data.</text>
</comment>
<reference evidence="4 5" key="1">
    <citation type="submission" date="2019-03" db="EMBL/GenBank/DDBJ databases">
        <title>Single cell metagenomics reveals metabolic interactions within the superorganism composed of flagellate Streblomastix strix and complex community of Bacteroidetes bacteria on its surface.</title>
        <authorList>
            <person name="Treitli S.C."/>
            <person name="Kolisko M."/>
            <person name="Husnik F."/>
            <person name="Keeling P."/>
            <person name="Hampl V."/>
        </authorList>
    </citation>
    <scope>NUCLEOTIDE SEQUENCE [LARGE SCALE GENOMIC DNA]</scope>
    <source>
        <strain evidence="4">ST1C</strain>
    </source>
</reference>
<keyword evidence="2" id="KW-0472">Membrane</keyword>
<feature type="transmembrane region" description="Helical" evidence="2">
    <location>
        <begin position="326"/>
        <end position="354"/>
    </location>
</feature>
<feature type="region of interest" description="Disordered" evidence="1">
    <location>
        <begin position="244"/>
        <end position="267"/>
    </location>
</feature>
<evidence type="ECO:0000313" key="4">
    <source>
        <dbReference type="EMBL" id="KAA6383557.1"/>
    </source>
</evidence>
<proteinExistence type="predicted"/>
<accession>A0A5J4VLP0</accession>
<evidence type="ECO:0000313" key="5">
    <source>
        <dbReference type="Proteomes" id="UP000324800"/>
    </source>
</evidence>
<feature type="compositionally biased region" description="Low complexity" evidence="1">
    <location>
        <begin position="253"/>
        <end position="263"/>
    </location>
</feature>
<dbReference type="AlphaFoldDB" id="A0A5J4VLP0"/>
<dbReference type="EMBL" id="SNRW01006185">
    <property type="protein sequence ID" value="KAA6383557.1"/>
    <property type="molecule type" value="Genomic_DNA"/>
</dbReference>
<evidence type="ECO:0000256" key="2">
    <source>
        <dbReference type="SAM" id="Phobius"/>
    </source>
</evidence>
<evidence type="ECO:0000259" key="3">
    <source>
        <dbReference type="Pfam" id="PF25474"/>
    </source>
</evidence>
<sequence length="519" mass="60104">MILYAEIIYTYAVRRHLHDIQVLFNFWNFLIYFRKNFKKGEAILKLMKRNHMTFLMKFIVYSYDKERVIGIGIVDKGNLNSENSIIFLQKLAFAQKNHNLAKESAIKFFEYVTGKLASCQILYDHVRGILQAESRARTTYEDLLTQQPQNVSVLKQYALLLYDIFRDEDSAEIVMSKALSIEKQNQGNESDIKQSKDYNDNHLLSPSIIGYKQLELEQLKLINEEETALLIVSEANMPMIQDSNNKQQMNQRQSVESKSSNQSSEDRNLFEIQSLIRKKKQKKKKGMNYLKSDDNDNVMSEIHNADIQSSNLGSFSQINKRFFNILLLWMIVGHTISIISLVVSCIVRLAPLFISCLYQDLVCSFNYRGLNDGEAEFFISWDQICEKLLLYSDQITSTLENIYSIMADTSQWEDSNIIVQVFDIRLDLEGSEYYSTTQSSSQTFPTIVHDEPVQYSNQQYNTTLIRTLTQHAQKSREMANQPYRQEVGSGDLPHITNINFYSDIAYVCFNSIQPVFAGC</sequence>
<keyword evidence="2" id="KW-1133">Transmembrane helix</keyword>
<organism evidence="4 5">
    <name type="scientific">Streblomastix strix</name>
    <dbReference type="NCBI Taxonomy" id="222440"/>
    <lineage>
        <taxon>Eukaryota</taxon>
        <taxon>Metamonada</taxon>
        <taxon>Preaxostyla</taxon>
        <taxon>Oxymonadida</taxon>
        <taxon>Streblomastigidae</taxon>
        <taxon>Streblomastix</taxon>
    </lineage>
</organism>
<keyword evidence="2" id="KW-0812">Transmembrane</keyword>
<name>A0A5J4VLP0_9EUKA</name>
<evidence type="ECO:0000256" key="1">
    <source>
        <dbReference type="SAM" id="MobiDB-lite"/>
    </source>
</evidence>
<dbReference type="Proteomes" id="UP000324800">
    <property type="component" value="Unassembled WGS sequence"/>
</dbReference>
<gene>
    <name evidence="4" type="ORF">EZS28_020915</name>
</gene>
<protein>
    <recommendedName>
        <fullName evidence="3">TmcB/TmcC TPR repeats domain-containing protein</fullName>
    </recommendedName>
</protein>